<feature type="compositionally biased region" description="Basic residues" evidence="1">
    <location>
        <begin position="38"/>
        <end position="48"/>
    </location>
</feature>
<proteinExistence type="predicted"/>
<accession>A0ABQ2VD60</accession>
<reference evidence="3" key="1">
    <citation type="journal article" date="2019" name="Int. J. Syst. Evol. Microbiol.">
        <title>The Global Catalogue of Microorganisms (GCM) 10K type strain sequencing project: providing services to taxonomists for standard genome sequencing and annotation.</title>
        <authorList>
            <consortium name="The Broad Institute Genomics Platform"/>
            <consortium name="The Broad Institute Genome Sequencing Center for Infectious Disease"/>
            <person name="Wu L."/>
            <person name="Ma J."/>
        </authorList>
    </citation>
    <scope>NUCLEOTIDE SEQUENCE [LARGE SCALE GENOMIC DNA]</scope>
    <source>
        <strain evidence="3">JCM 3399</strain>
    </source>
</reference>
<organism evidence="2 3">
    <name type="scientific">Streptomyces albospinus</name>
    <dbReference type="NCBI Taxonomy" id="285515"/>
    <lineage>
        <taxon>Bacteria</taxon>
        <taxon>Bacillati</taxon>
        <taxon>Actinomycetota</taxon>
        <taxon>Actinomycetes</taxon>
        <taxon>Kitasatosporales</taxon>
        <taxon>Streptomycetaceae</taxon>
        <taxon>Streptomyces</taxon>
    </lineage>
</organism>
<feature type="region of interest" description="Disordered" evidence="1">
    <location>
        <begin position="1"/>
        <end position="84"/>
    </location>
</feature>
<name>A0ABQ2VD60_9ACTN</name>
<sequence>MGRLSALGGAGGVRQCVAREGSGGPGRTVRGGGMTPGTRKRRPPRLSRSKTATVPGSTNDEGPACHLGKRARTRAKERTDLSDCRRLSEGRRTLERAVTQAA</sequence>
<gene>
    <name evidence="2" type="ORF">GCM10010211_48730</name>
</gene>
<evidence type="ECO:0000256" key="1">
    <source>
        <dbReference type="SAM" id="MobiDB-lite"/>
    </source>
</evidence>
<comment type="caution">
    <text evidence="2">The sequence shown here is derived from an EMBL/GenBank/DDBJ whole genome shotgun (WGS) entry which is preliminary data.</text>
</comment>
<protein>
    <submittedName>
        <fullName evidence="2">Uncharacterized protein</fullName>
    </submittedName>
</protein>
<evidence type="ECO:0000313" key="3">
    <source>
        <dbReference type="Proteomes" id="UP000654471"/>
    </source>
</evidence>
<evidence type="ECO:0000313" key="2">
    <source>
        <dbReference type="EMBL" id="GGU77072.1"/>
    </source>
</evidence>
<dbReference type="EMBL" id="BMRP01000018">
    <property type="protein sequence ID" value="GGU77072.1"/>
    <property type="molecule type" value="Genomic_DNA"/>
</dbReference>
<keyword evidence="3" id="KW-1185">Reference proteome</keyword>
<feature type="compositionally biased region" description="Basic and acidic residues" evidence="1">
    <location>
        <begin position="74"/>
        <end position="84"/>
    </location>
</feature>
<dbReference type="Proteomes" id="UP000654471">
    <property type="component" value="Unassembled WGS sequence"/>
</dbReference>
<feature type="compositionally biased region" description="Gly residues" evidence="1">
    <location>
        <begin position="21"/>
        <end position="35"/>
    </location>
</feature>